<comment type="caution">
    <text evidence="5">The sequence shown here is derived from an EMBL/GenBank/DDBJ whole genome shotgun (WGS) entry which is preliminary data.</text>
</comment>
<dbReference type="SUPFAM" id="SSF52540">
    <property type="entry name" value="P-loop containing nucleoside triphosphate hydrolases"/>
    <property type="match status" value="1"/>
</dbReference>
<dbReference type="EMBL" id="JAZHXI010000005">
    <property type="protein sequence ID" value="KAL2071840.1"/>
    <property type="molecule type" value="Genomic_DNA"/>
</dbReference>
<dbReference type="InterPro" id="IPR027417">
    <property type="entry name" value="P-loop_NTPase"/>
</dbReference>
<keyword evidence="6" id="KW-1185">Reference proteome</keyword>
<evidence type="ECO:0000256" key="2">
    <source>
        <dbReference type="PROSITE-ProRule" id="PRU00023"/>
    </source>
</evidence>
<name>A0ABR4CPE4_9HELO</name>
<dbReference type="Pfam" id="PF24883">
    <property type="entry name" value="NPHP3_N"/>
    <property type="match status" value="1"/>
</dbReference>
<sequence>MSFYAQGNTFGNNSGDGNQIGQLNDNRLIINSPGALREAVSSAQHDKERSNLLAWLSSADPSQNYINAQEKFENGGQGTGDWLIRDNQDFGEWKRASKSLIWLNGKAGSGKSVLSSSVIRHLKESYNDDPQIALAYFYFSFNDGQKQTAVGMMESIIQQICCCRPDTPSIINVLRDLMARGQRPTLKELQKVFLGILTGFSGVYVIIDALDECPDSNGDREKLLKCLHLIRQMSPNSLHMFWTSRREKDIETSCRLLQADPGLCDINLSFYKPAINHDMGLLIDSTLASASYKEWPEQLKTHARDKLIGKSDGMFQYVACQFEELRKLRRPEQIRQALNDLPKGLDTTYDRMFANIRKDDQIQVARVLEWLSFSLRPLLLEEVAEIFILDPNASIPFDTENRLVTPSAVLEFLSGFVTQVPRKLTSFDDDHILRRGGEVLEIRLAHFSIKEYLISSRILPAHADIFGIQESTAHLHIIESCIAYHLHLSQTILATEETVRKYQLWEYVVKYWPKHLDLVPQETCSMAIQDGALSIFTKDSQSLLIMVRIRSSDLRRPDWSIAADMLCSPLYCACSTGSGHLVELLLQADQSSSINEVSIQSRYGTALQLAIVSRHESIVQLLLDKGADVNAKGGFYGNALQAASIFPDLSIVQLLLEKGANVNAQGGEYGNALQAASYQGNFSIVQLLLDKGADVNAQGGYCGNALQAATIMGDLSIVQLLLEKGADVNAQGGHYGNALQAAIVVEEWEIGELLLAKGAKVDRTGPEWEELPTEVGENLGTKAVERLRKLQEDPTIEGLAAIRKEAEDRERQRELKRDKRKLGKNRDIIYEENPSLYELQDVDSESEESDSEDD</sequence>
<dbReference type="InterPro" id="IPR007111">
    <property type="entry name" value="NACHT_NTPase"/>
</dbReference>
<feature type="region of interest" description="Disordered" evidence="3">
    <location>
        <begin position="833"/>
        <end position="854"/>
    </location>
</feature>
<dbReference type="Gene3D" id="3.40.50.300">
    <property type="entry name" value="P-loop containing nucleotide triphosphate hydrolases"/>
    <property type="match status" value="1"/>
</dbReference>
<dbReference type="InterPro" id="IPR056884">
    <property type="entry name" value="NPHP3-like_N"/>
</dbReference>
<evidence type="ECO:0000256" key="3">
    <source>
        <dbReference type="SAM" id="MobiDB-lite"/>
    </source>
</evidence>
<proteinExistence type="predicted"/>
<dbReference type="PROSITE" id="PS50837">
    <property type="entry name" value="NACHT"/>
    <property type="match status" value="1"/>
</dbReference>
<dbReference type="PANTHER" id="PTHR10039">
    <property type="entry name" value="AMELOGENIN"/>
    <property type="match status" value="1"/>
</dbReference>
<evidence type="ECO:0000256" key="1">
    <source>
        <dbReference type="ARBA" id="ARBA00022737"/>
    </source>
</evidence>
<dbReference type="PROSITE" id="PS50297">
    <property type="entry name" value="ANK_REP_REGION"/>
    <property type="match status" value="3"/>
</dbReference>
<dbReference type="Gene3D" id="1.25.40.20">
    <property type="entry name" value="Ankyrin repeat-containing domain"/>
    <property type="match status" value="1"/>
</dbReference>
<accession>A0ABR4CPE4</accession>
<evidence type="ECO:0000313" key="6">
    <source>
        <dbReference type="Proteomes" id="UP001595075"/>
    </source>
</evidence>
<dbReference type="InterPro" id="IPR002110">
    <property type="entry name" value="Ankyrin_rpt"/>
</dbReference>
<feature type="repeat" description="ANK" evidence="2">
    <location>
        <begin position="668"/>
        <end position="700"/>
    </location>
</feature>
<feature type="repeat" description="ANK" evidence="2">
    <location>
        <begin position="638"/>
        <end position="667"/>
    </location>
</feature>
<keyword evidence="2" id="KW-0040">ANK repeat</keyword>
<dbReference type="Proteomes" id="UP001595075">
    <property type="component" value="Unassembled WGS sequence"/>
</dbReference>
<dbReference type="PROSITE" id="PS50088">
    <property type="entry name" value="ANK_REPEAT"/>
    <property type="match status" value="4"/>
</dbReference>
<protein>
    <recommendedName>
        <fullName evidence="4">NACHT domain-containing protein</fullName>
    </recommendedName>
</protein>
<evidence type="ECO:0000313" key="5">
    <source>
        <dbReference type="EMBL" id="KAL2071840.1"/>
    </source>
</evidence>
<feature type="compositionally biased region" description="Acidic residues" evidence="3">
    <location>
        <begin position="840"/>
        <end position="854"/>
    </location>
</feature>
<dbReference type="PANTHER" id="PTHR10039:SF16">
    <property type="entry name" value="GPI INOSITOL-DEACYLASE"/>
    <property type="match status" value="1"/>
</dbReference>
<keyword evidence="1" id="KW-0677">Repeat</keyword>
<dbReference type="InterPro" id="IPR036770">
    <property type="entry name" value="Ankyrin_rpt-contain_sf"/>
</dbReference>
<feature type="domain" description="NACHT" evidence="4">
    <location>
        <begin position="99"/>
        <end position="212"/>
    </location>
</feature>
<feature type="repeat" description="ANK" evidence="2">
    <location>
        <begin position="704"/>
        <end position="733"/>
    </location>
</feature>
<organism evidence="5 6">
    <name type="scientific">Oculimacula yallundae</name>
    <dbReference type="NCBI Taxonomy" id="86028"/>
    <lineage>
        <taxon>Eukaryota</taxon>
        <taxon>Fungi</taxon>
        <taxon>Dikarya</taxon>
        <taxon>Ascomycota</taxon>
        <taxon>Pezizomycotina</taxon>
        <taxon>Leotiomycetes</taxon>
        <taxon>Helotiales</taxon>
        <taxon>Ploettnerulaceae</taxon>
        <taxon>Oculimacula</taxon>
    </lineage>
</organism>
<evidence type="ECO:0000259" key="4">
    <source>
        <dbReference type="PROSITE" id="PS50837"/>
    </source>
</evidence>
<dbReference type="Pfam" id="PF13637">
    <property type="entry name" value="Ank_4"/>
    <property type="match status" value="1"/>
</dbReference>
<feature type="repeat" description="ANK" evidence="2">
    <location>
        <begin position="602"/>
        <end position="634"/>
    </location>
</feature>
<gene>
    <name evidence="5" type="ORF">VTL71DRAFT_13075</name>
</gene>
<dbReference type="SUPFAM" id="SSF48403">
    <property type="entry name" value="Ankyrin repeat"/>
    <property type="match status" value="1"/>
</dbReference>
<reference evidence="5 6" key="1">
    <citation type="journal article" date="2024" name="Commun. Biol.">
        <title>Comparative genomic analysis of thermophilic fungi reveals convergent evolutionary adaptations and gene losses.</title>
        <authorList>
            <person name="Steindorff A.S."/>
            <person name="Aguilar-Pontes M.V."/>
            <person name="Robinson A.J."/>
            <person name="Andreopoulos B."/>
            <person name="LaButti K."/>
            <person name="Kuo A."/>
            <person name="Mondo S."/>
            <person name="Riley R."/>
            <person name="Otillar R."/>
            <person name="Haridas S."/>
            <person name="Lipzen A."/>
            <person name="Grimwood J."/>
            <person name="Schmutz J."/>
            <person name="Clum A."/>
            <person name="Reid I.D."/>
            <person name="Moisan M.C."/>
            <person name="Butler G."/>
            <person name="Nguyen T.T.M."/>
            <person name="Dewar K."/>
            <person name="Conant G."/>
            <person name="Drula E."/>
            <person name="Henrissat B."/>
            <person name="Hansel C."/>
            <person name="Singer S."/>
            <person name="Hutchinson M.I."/>
            <person name="de Vries R.P."/>
            <person name="Natvig D.O."/>
            <person name="Powell A.J."/>
            <person name="Tsang A."/>
            <person name="Grigoriev I.V."/>
        </authorList>
    </citation>
    <scope>NUCLEOTIDE SEQUENCE [LARGE SCALE GENOMIC DNA]</scope>
    <source>
        <strain evidence="5 6">CBS 494.80</strain>
    </source>
</reference>
<dbReference type="Pfam" id="PF00023">
    <property type="entry name" value="Ank"/>
    <property type="match status" value="1"/>
</dbReference>
<dbReference type="SMART" id="SM00248">
    <property type="entry name" value="ANK"/>
    <property type="match status" value="5"/>
</dbReference>
<dbReference type="Pfam" id="PF12796">
    <property type="entry name" value="Ank_2"/>
    <property type="match status" value="1"/>
</dbReference>